<gene>
    <name evidence="1" type="ORF">FC50_GL001405</name>
</gene>
<name>A0A0R1TZ35_9LACO</name>
<dbReference type="EMBL" id="AZFJ01000049">
    <property type="protein sequence ID" value="KRL85998.1"/>
    <property type="molecule type" value="Genomic_DNA"/>
</dbReference>
<dbReference type="PATRIC" id="fig|1423783.4.peg.1446"/>
<accession>A0A0R1TZ35</accession>
<keyword evidence="2" id="KW-1185">Reference proteome</keyword>
<comment type="caution">
    <text evidence="1">The sequence shown here is derived from an EMBL/GenBank/DDBJ whole genome shotgun (WGS) entry which is preliminary data.</text>
</comment>
<evidence type="ECO:0000313" key="1">
    <source>
        <dbReference type="EMBL" id="KRL85998.1"/>
    </source>
</evidence>
<evidence type="ECO:0000313" key="2">
    <source>
        <dbReference type="Proteomes" id="UP000051922"/>
    </source>
</evidence>
<proteinExistence type="predicted"/>
<reference evidence="1 2" key="1">
    <citation type="journal article" date="2015" name="Genome Announc.">
        <title>Expanding the biotechnology potential of lactobacilli through comparative genomics of 213 strains and associated genera.</title>
        <authorList>
            <person name="Sun Z."/>
            <person name="Harris H.M."/>
            <person name="McCann A."/>
            <person name="Guo C."/>
            <person name="Argimon S."/>
            <person name="Zhang W."/>
            <person name="Yang X."/>
            <person name="Jeffery I.B."/>
            <person name="Cooney J.C."/>
            <person name="Kagawa T.F."/>
            <person name="Liu W."/>
            <person name="Song Y."/>
            <person name="Salvetti E."/>
            <person name="Wrobel A."/>
            <person name="Rasinkangas P."/>
            <person name="Parkhill J."/>
            <person name="Rea M.C."/>
            <person name="O'Sullivan O."/>
            <person name="Ritari J."/>
            <person name="Douillard F.P."/>
            <person name="Paul Ross R."/>
            <person name="Yang R."/>
            <person name="Briner A.E."/>
            <person name="Felis G.E."/>
            <person name="de Vos W.M."/>
            <person name="Barrangou R."/>
            <person name="Klaenhammer T.R."/>
            <person name="Caufield P.W."/>
            <person name="Cui Y."/>
            <person name="Zhang H."/>
            <person name="O'Toole P.W."/>
        </authorList>
    </citation>
    <scope>NUCLEOTIDE SEQUENCE [LARGE SCALE GENOMIC DNA]</scope>
    <source>
        <strain evidence="1 2">DSM 15945</strain>
    </source>
</reference>
<dbReference type="Proteomes" id="UP000051922">
    <property type="component" value="Unassembled WGS sequence"/>
</dbReference>
<protein>
    <submittedName>
        <fullName evidence="1">Uncharacterized protein</fullName>
    </submittedName>
</protein>
<dbReference type="AlphaFoldDB" id="A0A0R1TZ35"/>
<dbReference type="STRING" id="1423783.FC50_GL001405"/>
<organism evidence="1 2">
    <name type="scientific">Lacticaseibacillus pantheris DSM 15945 = JCM 12539 = NBRC 106106</name>
    <dbReference type="NCBI Taxonomy" id="1423783"/>
    <lineage>
        <taxon>Bacteria</taxon>
        <taxon>Bacillati</taxon>
        <taxon>Bacillota</taxon>
        <taxon>Bacilli</taxon>
        <taxon>Lactobacillales</taxon>
        <taxon>Lactobacillaceae</taxon>
        <taxon>Lacticaseibacillus</taxon>
    </lineage>
</organism>
<dbReference type="RefSeq" id="WP_156302158.1">
    <property type="nucleotide sequence ID" value="NZ_BBAI01000027.1"/>
</dbReference>
<sequence>MLYGWWWWAGAGKAVVGLRLCEPLRHDRFWGETSNSQSTRVSGATWSLPAKYGQSVSKLVAF</sequence>